<keyword evidence="5 7" id="KW-0143">Chaperone</keyword>
<dbReference type="InterPro" id="IPR041546">
    <property type="entry name" value="ClpA/ClpB_AAA_lid"/>
</dbReference>
<dbReference type="GO" id="GO:0006508">
    <property type="term" value="P:proteolysis"/>
    <property type="evidence" value="ECO:0007669"/>
    <property type="project" value="UniProtKB-KW"/>
</dbReference>
<evidence type="ECO:0000256" key="2">
    <source>
        <dbReference type="ARBA" id="ARBA00022737"/>
    </source>
</evidence>
<sequence length="770" mass="84709">MATFSKSLERSIHRAIALATENRHELATLEHLLYALTEDEDAKAVLSACSVSVEELRETLEEYIDEDLARLIVEDVDEAKPTAGFHRVVQRALIHVETSGRSEVTGANIIVALFAERESHAAYFLQAQGMTRYDAVNYISHGLTKTGTGPARAPKGAAEEQEEAKAGPEALAAYTVNLNEKARVGKTDPLIGREAEVERAIQVLCRRRKNNPLFVGDPGVGKTAIAEGLAKKIVDEEVPEVLAEATIYSLDMGALLAGTRYRGDFEERLKAVLKECEQHHHAILFIDEIHTIIGAGATSGGAMDASNLLKPALQQGTLKCMGSTTFKEYKQHFEKDRALSRRFQKIDVSEPTVHDTIQILHGLKPAFEEHHGLKYTDDALKSAAELSAKYMTDRKLPDKAIDVIDEAGARQKVIAEALRVDTIDTHQVEEIIAQMARIPPKSVSKSDTERLANMGADLKRVVYGQDDAIEQLTAAIKLARAGLREPDKPIGSYLFAGPTGVGKTEVSKQLAKMMGVELLRFDMSEYMERHTVSKLIGAPPGYVGFDQGGGLLTDAVDQNPHAVVLLDEIEKAHPEVFNILLQVMDNGALTDSHGKKIDFRNVVIIMTTNAGAADSTRNAIGFGAGKKDDERDEAIKRLFTPEFRNRLDAIIQFAGLSKPIIDRIVAKFVLQLEAQLQDRGVTFELTEEATRWLSERGFDEEMGARPLARVIQEHVKKPIADEILFGKLKEGGIVRVEVKEGALAFEFIPEGPKREPGEEGAEGVEEERVR</sequence>
<dbReference type="SMART" id="SM01086">
    <property type="entry name" value="ClpB_D2-small"/>
    <property type="match status" value="1"/>
</dbReference>
<dbReference type="EMBL" id="JACHOB010000005">
    <property type="protein sequence ID" value="MBB4659917.1"/>
    <property type="molecule type" value="Genomic_DNA"/>
</dbReference>
<dbReference type="PANTHER" id="PTHR11638:SF111">
    <property type="entry name" value="ATP-DEPENDENT CLP PROTEASE ATP-BINDING SUBUNIT CLPA"/>
    <property type="match status" value="1"/>
</dbReference>
<comment type="caution">
    <text evidence="10">The sequence shown here is derived from an EMBL/GenBank/DDBJ whole genome shotgun (WGS) entry which is preliminary data.</text>
</comment>
<dbReference type="CDD" id="cd00009">
    <property type="entry name" value="AAA"/>
    <property type="match status" value="1"/>
</dbReference>
<evidence type="ECO:0000313" key="10">
    <source>
        <dbReference type="EMBL" id="MBB4659917.1"/>
    </source>
</evidence>
<dbReference type="SUPFAM" id="SSF52540">
    <property type="entry name" value="P-loop containing nucleoside triphosphate hydrolases"/>
    <property type="match status" value="2"/>
</dbReference>
<feature type="domain" description="Clp R" evidence="9">
    <location>
        <begin position="1"/>
        <end position="146"/>
    </location>
</feature>
<reference evidence="10 11" key="1">
    <citation type="submission" date="2020-08" db="EMBL/GenBank/DDBJ databases">
        <title>Genomic Encyclopedia of Type Strains, Phase IV (KMG-IV): sequencing the most valuable type-strain genomes for metagenomic binning, comparative biology and taxonomic classification.</title>
        <authorList>
            <person name="Goeker M."/>
        </authorList>
    </citation>
    <scope>NUCLEOTIDE SEQUENCE [LARGE SCALE GENOMIC DNA]</scope>
    <source>
        <strain evidence="10 11">DSM 102850</strain>
    </source>
</reference>
<dbReference type="InterPro" id="IPR050130">
    <property type="entry name" value="ClpA_ClpB"/>
</dbReference>
<dbReference type="PANTHER" id="PTHR11638">
    <property type="entry name" value="ATP-DEPENDENT CLP PROTEASE"/>
    <property type="match status" value="1"/>
</dbReference>
<dbReference type="Proteomes" id="UP000563524">
    <property type="component" value="Unassembled WGS sequence"/>
</dbReference>
<dbReference type="AlphaFoldDB" id="A0A840I557"/>
<dbReference type="RefSeq" id="WP_183818976.1">
    <property type="nucleotide sequence ID" value="NZ_JACHOB010000005.1"/>
</dbReference>
<keyword evidence="2 6" id="KW-0677">Repeat</keyword>
<dbReference type="GO" id="GO:0005737">
    <property type="term" value="C:cytoplasm"/>
    <property type="evidence" value="ECO:0007669"/>
    <property type="project" value="TreeGrafter"/>
</dbReference>
<dbReference type="PROSITE" id="PS00871">
    <property type="entry name" value="CLPAB_2"/>
    <property type="match status" value="1"/>
</dbReference>
<dbReference type="GO" id="GO:0008233">
    <property type="term" value="F:peptidase activity"/>
    <property type="evidence" value="ECO:0007669"/>
    <property type="project" value="UniProtKB-KW"/>
</dbReference>
<keyword evidence="11" id="KW-1185">Reference proteome</keyword>
<keyword evidence="10" id="KW-0378">Hydrolase</keyword>
<dbReference type="InterPro" id="IPR036628">
    <property type="entry name" value="Clp_N_dom_sf"/>
</dbReference>
<dbReference type="InterPro" id="IPR019489">
    <property type="entry name" value="Clp_ATPase_C"/>
</dbReference>
<dbReference type="InterPro" id="IPR028299">
    <property type="entry name" value="ClpA/B_CS2"/>
</dbReference>
<dbReference type="PROSITE" id="PS51903">
    <property type="entry name" value="CLP_R"/>
    <property type="match status" value="1"/>
</dbReference>
<dbReference type="GO" id="GO:0005524">
    <property type="term" value="F:ATP binding"/>
    <property type="evidence" value="ECO:0007669"/>
    <property type="project" value="UniProtKB-KW"/>
</dbReference>
<evidence type="ECO:0000259" key="9">
    <source>
        <dbReference type="PROSITE" id="PS51903"/>
    </source>
</evidence>
<dbReference type="Pfam" id="PF07724">
    <property type="entry name" value="AAA_2"/>
    <property type="match status" value="1"/>
</dbReference>
<evidence type="ECO:0000256" key="3">
    <source>
        <dbReference type="ARBA" id="ARBA00022741"/>
    </source>
</evidence>
<gene>
    <name evidence="10" type="ORF">GGQ59_002458</name>
</gene>
<feature type="compositionally biased region" description="Acidic residues" evidence="8">
    <location>
        <begin position="758"/>
        <end position="770"/>
    </location>
</feature>
<evidence type="ECO:0000256" key="4">
    <source>
        <dbReference type="ARBA" id="ARBA00022840"/>
    </source>
</evidence>
<protein>
    <submittedName>
        <fullName evidence="10">ATP-dependent Clp protease ATP-binding subunit ClpA</fullName>
    </submittedName>
</protein>
<dbReference type="Gene3D" id="1.10.8.60">
    <property type="match status" value="2"/>
</dbReference>
<evidence type="ECO:0000256" key="8">
    <source>
        <dbReference type="SAM" id="MobiDB-lite"/>
    </source>
</evidence>
<keyword evidence="3 7" id="KW-0547">Nucleotide-binding</keyword>
<dbReference type="InterPro" id="IPR018368">
    <property type="entry name" value="ClpA/B_CS1"/>
</dbReference>
<dbReference type="Gene3D" id="3.40.50.300">
    <property type="entry name" value="P-loop containing nucleotide triphosphate hydrolases"/>
    <property type="match status" value="2"/>
</dbReference>
<comment type="similarity">
    <text evidence="1 7">Belongs to the ClpA/ClpB family.</text>
</comment>
<dbReference type="Gene3D" id="1.10.1780.10">
    <property type="entry name" value="Clp, N-terminal domain"/>
    <property type="match status" value="1"/>
</dbReference>
<dbReference type="Pfam" id="PF02861">
    <property type="entry name" value="Clp_N"/>
    <property type="match status" value="1"/>
</dbReference>
<accession>A0A840I557</accession>
<dbReference type="InterPro" id="IPR004176">
    <property type="entry name" value="Clp_R_N"/>
</dbReference>
<dbReference type="InterPro" id="IPR003959">
    <property type="entry name" value="ATPase_AAA_core"/>
</dbReference>
<dbReference type="InterPro" id="IPR001270">
    <property type="entry name" value="ClpA/B"/>
</dbReference>
<evidence type="ECO:0000313" key="11">
    <source>
        <dbReference type="Proteomes" id="UP000563524"/>
    </source>
</evidence>
<dbReference type="SMART" id="SM00382">
    <property type="entry name" value="AAA"/>
    <property type="match status" value="2"/>
</dbReference>
<dbReference type="GO" id="GO:0016887">
    <property type="term" value="F:ATP hydrolysis activity"/>
    <property type="evidence" value="ECO:0007669"/>
    <property type="project" value="InterPro"/>
</dbReference>
<dbReference type="GO" id="GO:0043335">
    <property type="term" value="P:protein unfolding"/>
    <property type="evidence" value="ECO:0007669"/>
    <property type="project" value="InterPro"/>
</dbReference>
<dbReference type="InterPro" id="IPR013461">
    <property type="entry name" value="ClpA"/>
</dbReference>
<organism evidence="10 11">
    <name type="scientific">Parvularcula dongshanensis</name>
    <dbReference type="NCBI Taxonomy" id="1173995"/>
    <lineage>
        <taxon>Bacteria</taxon>
        <taxon>Pseudomonadati</taxon>
        <taxon>Pseudomonadota</taxon>
        <taxon>Alphaproteobacteria</taxon>
        <taxon>Parvularculales</taxon>
        <taxon>Parvularculaceae</taxon>
        <taxon>Parvularcula</taxon>
    </lineage>
</organism>
<dbReference type="InterPro" id="IPR027417">
    <property type="entry name" value="P-loop_NTPase"/>
</dbReference>
<dbReference type="InterPro" id="IPR003593">
    <property type="entry name" value="AAA+_ATPase"/>
</dbReference>
<name>A0A840I557_9PROT</name>
<feature type="region of interest" description="Disordered" evidence="8">
    <location>
        <begin position="750"/>
        <end position="770"/>
    </location>
</feature>
<dbReference type="PROSITE" id="PS00870">
    <property type="entry name" value="CLPAB_1"/>
    <property type="match status" value="1"/>
</dbReference>
<dbReference type="Pfam" id="PF00004">
    <property type="entry name" value="AAA"/>
    <property type="match status" value="1"/>
</dbReference>
<evidence type="ECO:0000256" key="6">
    <source>
        <dbReference type="PROSITE-ProRule" id="PRU01251"/>
    </source>
</evidence>
<dbReference type="PRINTS" id="PR00300">
    <property type="entry name" value="CLPPROTEASEA"/>
</dbReference>
<dbReference type="GO" id="GO:0034605">
    <property type="term" value="P:cellular response to heat"/>
    <property type="evidence" value="ECO:0007669"/>
    <property type="project" value="TreeGrafter"/>
</dbReference>
<evidence type="ECO:0000256" key="7">
    <source>
        <dbReference type="RuleBase" id="RU004432"/>
    </source>
</evidence>
<dbReference type="SUPFAM" id="SSF81923">
    <property type="entry name" value="Double Clp-N motif"/>
    <property type="match status" value="1"/>
</dbReference>
<dbReference type="FunFam" id="3.40.50.300:FF:000025">
    <property type="entry name" value="ATP-dependent Clp protease subunit"/>
    <property type="match status" value="1"/>
</dbReference>
<evidence type="ECO:0000256" key="1">
    <source>
        <dbReference type="ARBA" id="ARBA00008675"/>
    </source>
</evidence>
<dbReference type="Pfam" id="PF10431">
    <property type="entry name" value="ClpB_D2-small"/>
    <property type="match status" value="1"/>
</dbReference>
<dbReference type="Pfam" id="PF17871">
    <property type="entry name" value="AAA_lid_9"/>
    <property type="match status" value="1"/>
</dbReference>
<proteinExistence type="inferred from homology"/>
<evidence type="ECO:0000256" key="5">
    <source>
        <dbReference type="ARBA" id="ARBA00023186"/>
    </source>
</evidence>
<dbReference type="FunFam" id="3.40.50.300:FF:000010">
    <property type="entry name" value="Chaperone clpB 1, putative"/>
    <property type="match status" value="1"/>
</dbReference>
<dbReference type="NCBIfam" id="TIGR02639">
    <property type="entry name" value="ClpA"/>
    <property type="match status" value="1"/>
</dbReference>
<keyword evidence="4 7" id="KW-0067">ATP-binding</keyword>
<dbReference type="CDD" id="cd19499">
    <property type="entry name" value="RecA-like_ClpB_Hsp104-like"/>
    <property type="match status" value="1"/>
</dbReference>
<keyword evidence="10" id="KW-0645">Protease</keyword>